<keyword evidence="7 17" id="KW-0032">Aminotransferase</keyword>
<organism evidence="17 18">
    <name type="scientific">Alicyclobacillus vulcanalis</name>
    <dbReference type="NCBI Taxonomy" id="252246"/>
    <lineage>
        <taxon>Bacteria</taxon>
        <taxon>Bacillati</taxon>
        <taxon>Bacillota</taxon>
        <taxon>Bacilli</taxon>
        <taxon>Bacillales</taxon>
        <taxon>Alicyclobacillaceae</taxon>
        <taxon>Alicyclobacillus</taxon>
    </lineage>
</organism>
<dbReference type="PIRSF" id="PIRSF000521">
    <property type="entry name" value="Transaminase_4ab_Lys_Orn"/>
    <property type="match status" value="1"/>
</dbReference>
<dbReference type="GO" id="GO:0034386">
    <property type="term" value="F:4-aminobutyrate:2-oxoglutarate transaminase activity"/>
    <property type="evidence" value="ECO:0007669"/>
    <property type="project" value="UniProtKB-EC"/>
</dbReference>
<evidence type="ECO:0000256" key="8">
    <source>
        <dbReference type="ARBA" id="ARBA00022679"/>
    </source>
</evidence>
<name>A0A1N7P2I6_9BACL</name>
<evidence type="ECO:0000256" key="11">
    <source>
        <dbReference type="ARBA" id="ARBA00030204"/>
    </source>
</evidence>
<dbReference type="SUPFAM" id="SSF53383">
    <property type="entry name" value="PLP-dependent transferases"/>
    <property type="match status" value="1"/>
</dbReference>
<dbReference type="EMBL" id="FTOO01000011">
    <property type="protein sequence ID" value="SIT04781.1"/>
    <property type="molecule type" value="Genomic_DNA"/>
</dbReference>
<dbReference type="PROSITE" id="PS00600">
    <property type="entry name" value="AA_TRANSFER_CLASS_3"/>
    <property type="match status" value="1"/>
</dbReference>
<dbReference type="STRING" id="252246.SAMN05421799_1114"/>
<evidence type="ECO:0000313" key="17">
    <source>
        <dbReference type="EMBL" id="SIT04781.1"/>
    </source>
</evidence>
<dbReference type="PANTHER" id="PTHR11986">
    <property type="entry name" value="AMINOTRANSFERASE CLASS III"/>
    <property type="match status" value="1"/>
</dbReference>
<comment type="similarity">
    <text evidence="4 16">Belongs to the class-III pyridoxal-phosphate-dependent aminotransferase family.</text>
</comment>
<evidence type="ECO:0000256" key="16">
    <source>
        <dbReference type="RuleBase" id="RU003560"/>
    </source>
</evidence>
<evidence type="ECO:0000256" key="1">
    <source>
        <dbReference type="ARBA" id="ARBA00001750"/>
    </source>
</evidence>
<evidence type="ECO:0000256" key="14">
    <source>
        <dbReference type="ARBA" id="ARBA00048021"/>
    </source>
</evidence>
<evidence type="ECO:0000256" key="9">
    <source>
        <dbReference type="ARBA" id="ARBA00022898"/>
    </source>
</evidence>
<sequence>MARVQTLPGAASAPYLQDAETYLARAYRPFLPAMIAKAEGSLLYDLDGNRYIDFVGGVGCLNVGHSHPRVVAAVIEQAKRFTHTDYTMFPYTPLIDLAKRLAPKTRIPGAKGLFFNSGAEAVENAIKIARRATGRPGVIAFDGAFHGRTLMAMSLTSKLHPYKAHYGPYAPEVYRLPFPSATHGPRLEEFQRFLERAAVTWFDPAQIACVIVEPIQGEGGYIVPVEGFFPVLREFCDKHGILLIADEIQTGYGRTGRFFAMEHEGVVPDLMTCGKSIAAGLPLSGVFGRPEIMDAPAENTLGGTYVGNPVAASAALAVLDVMEAEGLVERAEQVGDRIRSALLELMRECRFIGDVRGRGAMLAVEFVRDRKTMEPNAEMVAAVLRRAMERGLLLMKCGVYNNAIRFLCPLNIPWDVLDEGLEIFAAVVREVQEGDAHASV</sequence>
<proteinExistence type="inferred from homology"/>
<evidence type="ECO:0000256" key="7">
    <source>
        <dbReference type="ARBA" id="ARBA00022576"/>
    </source>
</evidence>
<dbReference type="EC" id="2.6.1.19" evidence="6"/>
<dbReference type="Proteomes" id="UP000186156">
    <property type="component" value="Unassembled WGS sequence"/>
</dbReference>
<dbReference type="CDD" id="cd00610">
    <property type="entry name" value="OAT_like"/>
    <property type="match status" value="1"/>
</dbReference>
<dbReference type="InterPro" id="IPR004632">
    <property type="entry name" value="4NH2But_aminotransferase_bac"/>
</dbReference>
<comment type="pathway">
    <text evidence="3">Amino-acid degradation; 4-aminobutanoate degradation.</text>
</comment>
<dbReference type="AlphaFoldDB" id="A0A1N7P2I6"/>
<keyword evidence="9 16" id="KW-0663">Pyridoxal phosphate</keyword>
<evidence type="ECO:0000256" key="2">
    <source>
        <dbReference type="ARBA" id="ARBA00001933"/>
    </source>
</evidence>
<dbReference type="GO" id="GO:0042802">
    <property type="term" value="F:identical protein binding"/>
    <property type="evidence" value="ECO:0007669"/>
    <property type="project" value="TreeGrafter"/>
</dbReference>
<dbReference type="GO" id="GO:0047298">
    <property type="term" value="F:(S)-3-amino-2-methylpropionate transaminase activity"/>
    <property type="evidence" value="ECO:0007669"/>
    <property type="project" value="UniProtKB-EC"/>
</dbReference>
<dbReference type="InterPro" id="IPR015424">
    <property type="entry name" value="PyrdxlP-dep_Trfase"/>
</dbReference>
<evidence type="ECO:0000256" key="12">
    <source>
        <dbReference type="ARBA" id="ARBA00030857"/>
    </source>
</evidence>
<evidence type="ECO:0000313" key="18">
    <source>
        <dbReference type="Proteomes" id="UP000186156"/>
    </source>
</evidence>
<dbReference type="InterPro" id="IPR015422">
    <property type="entry name" value="PyrdxlP-dep_Trfase_small"/>
</dbReference>
<dbReference type="FunFam" id="3.40.640.10:FF:000013">
    <property type="entry name" value="4-aminobutyrate aminotransferase"/>
    <property type="match status" value="1"/>
</dbReference>
<evidence type="ECO:0000256" key="13">
    <source>
        <dbReference type="ARBA" id="ARBA00031787"/>
    </source>
</evidence>
<dbReference type="InterPro" id="IPR015421">
    <property type="entry name" value="PyrdxlP-dep_Trfase_major"/>
</dbReference>
<evidence type="ECO:0000256" key="3">
    <source>
        <dbReference type="ARBA" id="ARBA00005176"/>
    </source>
</evidence>
<dbReference type="NCBIfam" id="TIGR00700">
    <property type="entry name" value="GABAtrnsam"/>
    <property type="match status" value="1"/>
</dbReference>
<keyword evidence="8 17" id="KW-0808">Transferase</keyword>
<dbReference type="Pfam" id="PF00202">
    <property type="entry name" value="Aminotran_3"/>
    <property type="match status" value="1"/>
</dbReference>
<evidence type="ECO:0000256" key="15">
    <source>
        <dbReference type="ARBA" id="ARBA00050054"/>
    </source>
</evidence>
<dbReference type="GO" id="GO:0030170">
    <property type="term" value="F:pyridoxal phosphate binding"/>
    <property type="evidence" value="ECO:0007669"/>
    <property type="project" value="InterPro"/>
</dbReference>
<reference evidence="18" key="1">
    <citation type="submission" date="2017-01" db="EMBL/GenBank/DDBJ databases">
        <authorList>
            <person name="Varghese N."/>
            <person name="Submissions S."/>
        </authorList>
    </citation>
    <scope>NUCLEOTIDE SEQUENCE [LARGE SCALE GENOMIC DNA]</scope>
    <source>
        <strain evidence="18">DSM 16176</strain>
    </source>
</reference>
<protein>
    <recommendedName>
        <fullName evidence="12">(S)-3-amino-2-methylpropionate transaminase</fullName>
        <ecNumber evidence="6">2.6.1.19</ecNumber>
        <ecNumber evidence="5">2.6.1.22</ecNumber>
    </recommendedName>
    <alternativeName>
        <fullName evidence="13">GABA aminotransferase</fullName>
    </alternativeName>
    <alternativeName>
        <fullName evidence="11">Gamma-amino-N-butyrate transaminase</fullName>
    </alternativeName>
    <alternativeName>
        <fullName evidence="15">Glutamate:succinic semialdehyde transaminase</fullName>
    </alternativeName>
    <alternativeName>
        <fullName evidence="10">L-AIBAT</fullName>
    </alternativeName>
</protein>
<dbReference type="RefSeq" id="WP_076348411.1">
    <property type="nucleotide sequence ID" value="NZ_FTOO01000011.1"/>
</dbReference>
<evidence type="ECO:0000256" key="4">
    <source>
        <dbReference type="ARBA" id="ARBA00008954"/>
    </source>
</evidence>
<dbReference type="InterPro" id="IPR050103">
    <property type="entry name" value="Class-III_PLP-dep_AT"/>
</dbReference>
<evidence type="ECO:0000256" key="5">
    <source>
        <dbReference type="ARBA" id="ARBA00012876"/>
    </source>
</evidence>
<evidence type="ECO:0000256" key="10">
    <source>
        <dbReference type="ARBA" id="ARBA00029760"/>
    </source>
</evidence>
<accession>A0A1N7P2I6</accession>
<dbReference type="Gene3D" id="3.40.640.10">
    <property type="entry name" value="Type I PLP-dependent aspartate aminotransferase-like (Major domain)"/>
    <property type="match status" value="1"/>
</dbReference>
<dbReference type="InterPro" id="IPR005814">
    <property type="entry name" value="Aminotrans_3"/>
</dbReference>
<dbReference type="InterPro" id="IPR049704">
    <property type="entry name" value="Aminotrans_3_PPA_site"/>
</dbReference>
<dbReference type="EC" id="2.6.1.22" evidence="5"/>
<keyword evidence="18" id="KW-1185">Reference proteome</keyword>
<comment type="catalytic activity">
    <reaction evidence="14">
        <text>4-aminobutanoate + 2-oxoglutarate = succinate semialdehyde + L-glutamate</text>
        <dbReference type="Rhea" id="RHEA:23352"/>
        <dbReference type="ChEBI" id="CHEBI:16810"/>
        <dbReference type="ChEBI" id="CHEBI:29985"/>
        <dbReference type="ChEBI" id="CHEBI:57706"/>
        <dbReference type="ChEBI" id="CHEBI:59888"/>
        <dbReference type="EC" id="2.6.1.19"/>
    </reaction>
</comment>
<dbReference type="PANTHER" id="PTHR11986:SF58">
    <property type="entry name" value="LEUCINE_METHIONINE RACEMASE"/>
    <property type="match status" value="1"/>
</dbReference>
<comment type="cofactor">
    <cofactor evidence="2">
        <name>pyridoxal 5'-phosphate</name>
        <dbReference type="ChEBI" id="CHEBI:597326"/>
    </cofactor>
</comment>
<comment type="catalytic activity">
    <reaction evidence="1">
        <text>(S)-3-amino-2-methylpropanoate + 2-oxoglutarate = 2-methyl-3-oxopropanoate + L-glutamate</text>
        <dbReference type="Rhea" id="RHEA:13993"/>
        <dbReference type="ChEBI" id="CHEBI:16810"/>
        <dbReference type="ChEBI" id="CHEBI:29985"/>
        <dbReference type="ChEBI" id="CHEBI:57700"/>
        <dbReference type="ChEBI" id="CHEBI:58655"/>
        <dbReference type="EC" id="2.6.1.22"/>
    </reaction>
</comment>
<gene>
    <name evidence="17" type="ORF">SAMN05421799_1114</name>
</gene>
<evidence type="ECO:0000256" key="6">
    <source>
        <dbReference type="ARBA" id="ARBA00012912"/>
    </source>
</evidence>
<dbReference type="GO" id="GO:0009448">
    <property type="term" value="P:gamma-aminobutyric acid metabolic process"/>
    <property type="evidence" value="ECO:0007669"/>
    <property type="project" value="InterPro"/>
</dbReference>
<dbReference type="OrthoDB" id="9807885at2"/>
<dbReference type="Gene3D" id="3.90.1150.10">
    <property type="entry name" value="Aspartate Aminotransferase, domain 1"/>
    <property type="match status" value="1"/>
</dbReference>